<dbReference type="Proteomes" id="UP000557688">
    <property type="component" value="Unassembled WGS sequence"/>
</dbReference>
<dbReference type="GO" id="GO:0043590">
    <property type="term" value="C:bacterial nucleoid"/>
    <property type="evidence" value="ECO:0007669"/>
    <property type="project" value="TreeGrafter"/>
</dbReference>
<organism evidence="9 11">
    <name type="scientific">Endobacter medicaginis</name>
    <dbReference type="NCBI Taxonomy" id="1181271"/>
    <lineage>
        <taxon>Bacteria</taxon>
        <taxon>Pseudomonadati</taxon>
        <taxon>Pseudomonadota</taxon>
        <taxon>Alphaproteobacteria</taxon>
        <taxon>Acetobacterales</taxon>
        <taxon>Acetobacteraceae</taxon>
        <taxon>Endobacter</taxon>
    </lineage>
</organism>
<dbReference type="Pfam" id="PF02565">
    <property type="entry name" value="RecO_C"/>
    <property type="match status" value="1"/>
</dbReference>
<evidence type="ECO:0000256" key="7">
    <source>
        <dbReference type="HAMAP-Rule" id="MF_00201"/>
    </source>
</evidence>
<protein>
    <recommendedName>
        <fullName evidence="2 7">DNA repair protein RecO</fullName>
    </recommendedName>
    <alternativeName>
        <fullName evidence="6 7">Recombination protein O</fullName>
    </alternativeName>
</protein>
<dbReference type="Pfam" id="PF11967">
    <property type="entry name" value="RecO_N"/>
    <property type="match status" value="1"/>
</dbReference>
<proteinExistence type="inferred from homology"/>
<comment type="similarity">
    <text evidence="1 7">Belongs to the RecO family.</text>
</comment>
<evidence type="ECO:0000256" key="4">
    <source>
        <dbReference type="ARBA" id="ARBA00023172"/>
    </source>
</evidence>
<sequence length="246" mass="26271">MEWIAPGIVLSAAPYGESGAVIHVLTEQHGAWRGLARGGQGRRQTPLWQPGNLVSLRWVARLADQLGTLTGEPVHASAAFVLAAPDALSMLASCCAVADGALPEREAHKPVFDGLLSLVTRLSLAPDRASDCRADLLRWERDLLAELGFGLDLSACAVTGASDDLVYVSPRSGRAVSRAGAGEWAGRLLTLPEALLDDTIAHISDPDWRDGLRLTGHFLDRDVFGNRHRPLPAARIRLADRAALSA</sequence>
<evidence type="ECO:0000256" key="3">
    <source>
        <dbReference type="ARBA" id="ARBA00022763"/>
    </source>
</evidence>
<dbReference type="RefSeq" id="WP_176622884.1">
    <property type="nucleotide sequence ID" value="NZ_JABXXQ010000074.1"/>
</dbReference>
<keyword evidence="4 7" id="KW-0233">DNA recombination</keyword>
<dbReference type="EMBL" id="JACHXV010000004">
    <property type="protein sequence ID" value="MBB3173386.1"/>
    <property type="molecule type" value="Genomic_DNA"/>
</dbReference>
<keyword evidence="3 7" id="KW-0227">DNA damage</keyword>
<evidence type="ECO:0000313" key="12">
    <source>
        <dbReference type="Proteomes" id="UP000565205"/>
    </source>
</evidence>
<evidence type="ECO:0000256" key="6">
    <source>
        <dbReference type="ARBA" id="ARBA00033409"/>
    </source>
</evidence>
<dbReference type="InterPro" id="IPR012340">
    <property type="entry name" value="NA-bd_OB-fold"/>
</dbReference>
<feature type="domain" description="DNA replication/recombination mediator RecO N-terminal" evidence="8">
    <location>
        <begin position="1"/>
        <end position="74"/>
    </location>
</feature>
<dbReference type="GO" id="GO:0006302">
    <property type="term" value="P:double-strand break repair"/>
    <property type="evidence" value="ECO:0007669"/>
    <property type="project" value="TreeGrafter"/>
</dbReference>
<dbReference type="Gene3D" id="2.40.50.140">
    <property type="entry name" value="Nucleic acid-binding proteins"/>
    <property type="match status" value="1"/>
</dbReference>
<dbReference type="NCBIfam" id="TIGR00613">
    <property type="entry name" value="reco"/>
    <property type="match status" value="1"/>
</dbReference>
<reference evidence="10 12" key="1">
    <citation type="submission" date="2020-06" db="EMBL/GenBank/DDBJ databases">
        <title>Description of novel acetic acid bacteria.</title>
        <authorList>
            <person name="Sombolestani A."/>
        </authorList>
    </citation>
    <scope>NUCLEOTIDE SEQUENCE [LARGE SCALE GENOMIC DNA]</scope>
    <source>
        <strain evidence="10 12">LMG 26838</strain>
    </source>
</reference>
<dbReference type="PANTHER" id="PTHR33991">
    <property type="entry name" value="DNA REPAIR PROTEIN RECO"/>
    <property type="match status" value="1"/>
</dbReference>
<dbReference type="SUPFAM" id="SSF50249">
    <property type="entry name" value="Nucleic acid-binding proteins"/>
    <property type="match status" value="1"/>
</dbReference>
<evidence type="ECO:0000256" key="2">
    <source>
        <dbReference type="ARBA" id="ARBA00021310"/>
    </source>
</evidence>
<dbReference type="InterPro" id="IPR042242">
    <property type="entry name" value="RecO_C"/>
</dbReference>
<dbReference type="Gene3D" id="1.20.1440.120">
    <property type="entry name" value="Recombination protein O, C-terminal domain"/>
    <property type="match status" value="1"/>
</dbReference>
<name>A0A839UUD4_9PROT</name>
<accession>A0A839UUD4</accession>
<evidence type="ECO:0000313" key="10">
    <source>
        <dbReference type="EMBL" id="NVN29846.1"/>
    </source>
</evidence>
<comment type="caution">
    <text evidence="9">The sequence shown here is derived from an EMBL/GenBank/DDBJ whole genome shotgun (WGS) entry which is preliminary data.</text>
</comment>
<evidence type="ECO:0000313" key="11">
    <source>
        <dbReference type="Proteomes" id="UP000557688"/>
    </source>
</evidence>
<dbReference type="HAMAP" id="MF_00201">
    <property type="entry name" value="RecO"/>
    <property type="match status" value="1"/>
</dbReference>
<dbReference type="PANTHER" id="PTHR33991:SF1">
    <property type="entry name" value="DNA REPAIR PROTEIN RECO"/>
    <property type="match status" value="1"/>
</dbReference>
<dbReference type="InterPro" id="IPR037278">
    <property type="entry name" value="ARFGAP/RecO"/>
</dbReference>
<dbReference type="AlphaFoldDB" id="A0A839UUD4"/>
<dbReference type="Proteomes" id="UP000565205">
    <property type="component" value="Unassembled WGS sequence"/>
</dbReference>
<reference evidence="9 11" key="2">
    <citation type="submission" date="2020-08" db="EMBL/GenBank/DDBJ databases">
        <title>Genomic Encyclopedia of Type Strains, Phase III (KMG-III): the genomes of soil and plant-associated and newly described type strains.</title>
        <authorList>
            <person name="Whitman W."/>
        </authorList>
    </citation>
    <scope>NUCLEOTIDE SEQUENCE [LARGE SCALE GENOMIC DNA]</scope>
    <source>
        <strain evidence="9 11">CECT 8088</strain>
    </source>
</reference>
<dbReference type="InterPro" id="IPR022572">
    <property type="entry name" value="DNA_rep/recomb_RecO_N"/>
</dbReference>
<evidence type="ECO:0000313" key="9">
    <source>
        <dbReference type="EMBL" id="MBB3173386.1"/>
    </source>
</evidence>
<dbReference type="EMBL" id="JABXXQ010000074">
    <property type="protein sequence ID" value="NVN29846.1"/>
    <property type="molecule type" value="Genomic_DNA"/>
</dbReference>
<keyword evidence="11" id="KW-1185">Reference proteome</keyword>
<gene>
    <name evidence="7 10" type="primary">recO</name>
    <name evidence="9" type="ORF">FHR90_001209</name>
    <name evidence="10" type="ORF">HUK83_05785</name>
</gene>
<dbReference type="InterPro" id="IPR003717">
    <property type="entry name" value="RecO"/>
</dbReference>
<evidence type="ECO:0000256" key="1">
    <source>
        <dbReference type="ARBA" id="ARBA00007452"/>
    </source>
</evidence>
<evidence type="ECO:0000256" key="5">
    <source>
        <dbReference type="ARBA" id="ARBA00023204"/>
    </source>
</evidence>
<comment type="function">
    <text evidence="7">Involved in DNA repair and RecF pathway recombination.</text>
</comment>
<keyword evidence="5 7" id="KW-0234">DNA repair</keyword>
<dbReference type="GO" id="GO:0006310">
    <property type="term" value="P:DNA recombination"/>
    <property type="evidence" value="ECO:0007669"/>
    <property type="project" value="UniProtKB-UniRule"/>
</dbReference>
<dbReference type="SUPFAM" id="SSF57863">
    <property type="entry name" value="ArfGap/RecO-like zinc finger"/>
    <property type="match status" value="1"/>
</dbReference>
<evidence type="ECO:0000259" key="8">
    <source>
        <dbReference type="Pfam" id="PF11967"/>
    </source>
</evidence>